<evidence type="ECO:0000313" key="3">
    <source>
        <dbReference type="Proteomes" id="UP001500880"/>
    </source>
</evidence>
<keyword evidence="1" id="KW-0472">Membrane</keyword>
<keyword evidence="1" id="KW-1133">Transmembrane helix</keyword>
<protein>
    <submittedName>
        <fullName evidence="2">Uncharacterized protein</fullName>
    </submittedName>
</protein>
<dbReference type="EMBL" id="BAAADO010000002">
    <property type="protein sequence ID" value="GAA0488499.1"/>
    <property type="molecule type" value="Genomic_DNA"/>
</dbReference>
<name>A0ABN1B1R1_9BACI</name>
<reference evidence="2 3" key="1">
    <citation type="journal article" date="2019" name="Int. J. Syst. Evol. Microbiol.">
        <title>The Global Catalogue of Microorganisms (GCM) 10K type strain sequencing project: providing services to taxonomists for standard genome sequencing and annotation.</title>
        <authorList>
            <consortium name="The Broad Institute Genomics Platform"/>
            <consortium name="The Broad Institute Genome Sequencing Center for Infectious Disease"/>
            <person name="Wu L."/>
            <person name="Ma J."/>
        </authorList>
    </citation>
    <scope>NUCLEOTIDE SEQUENCE [LARGE SCALE GENOMIC DNA]</scope>
    <source>
        <strain evidence="2 3">JCM 12389</strain>
    </source>
</reference>
<feature type="transmembrane region" description="Helical" evidence="1">
    <location>
        <begin position="5"/>
        <end position="23"/>
    </location>
</feature>
<keyword evidence="3" id="KW-1185">Reference proteome</keyword>
<dbReference type="Proteomes" id="UP001500880">
    <property type="component" value="Unassembled WGS sequence"/>
</dbReference>
<keyword evidence="1" id="KW-0812">Transmembrane</keyword>
<feature type="transmembrane region" description="Helical" evidence="1">
    <location>
        <begin position="29"/>
        <end position="48"/>
    </location>
</feature>
<organism evidence="2 3">
    <name type="scientific">Salinibacillus aidingensis</name>
    <dbReference type="NCBI Taxonomy" id="237684"/>
    <lineage>
        <taxon>Bacteria</taxon>
        <taxon>Bacillati</taxon>
        <taxon>Bacillota</taxon>
        <taxon>Bacilli</taxon>
        <taxon>Bacillales</taxon>
        <taxon>Bacillaceae</taxon>
        <taxon>Salinibacillus</taxon>
    </lineage>
</organism>
<sequence length="62" mass="7683">MFREIIKFPLLFFAVSMIWQLIFDKEIMWIDNLGISFIMFLFILIYNWSKVPYKWKKDNGDK</sequence>
<evidence type="ECO:0000313" key="2">
    <source>
        <dbReference type="EMBL" id="GAA0488499.1"/>
    </source>
</evidence>
<proteinExistence type="predicted"/>
<accession>A0ABN1B1R1</accession>
<comment type="caution">
    <text evidence="2">The sequence shown here is derived from an EMBL/GenBank/DDBJ whole genome shotgun (WGS) entry which is preliminary data.</text>
</comment>
<gene>
    <name evidence="2" type="ORF">GCM10008986_12780</name>
</gene>
<evidence type="ECO:0000256" key="1">
    <source>
        <dbReference type="SAM" id="Phobius"/>
    </source>
</evidence>